<dbReference type="AlphaFoldDB" id="A0A2K3QL62"/>
<sequence length="580" mass="63731">MITKAGVHAGKIVVGVSSYGRSFGMTDRNCAGPMCTFAGPNSGAAPGQCTQTAGYISNYEIELIAQKRASLHHHDDPSDSDILIYDNNWVAYMTEDTKSKRQATYHHLGMAGTTDWAIDLQADKGKNSTNRKEKGCVNWREVRCSSNWVADPTQDQEKRWLGVGADCAWEKLVETWKANPRGFSFSNTASEIFFKGRQNMQCMKIADHSNCDQTFQCNDSQDLYPAGYFILSSMVNIYQMHANMYGALNRLRSKIQGEIPAMTSKFAPVLQEPESLKIVIDIVGMGYAALAAPLWNSWLKRFAFFKDNSNTLGVSKDTTNGLVSNSLSLVKDASVAGQTLNVQNSVGETFGQLVDMWALLIEQANEMLFNGTDDGVQRLGDMMAKGKMMEPGEGLSDLEIQNLLAYAIYGTLIPRAWNAVRTFPVVIDSGKACNDANFDYTFMDKDDAEKTKGCVDNRMYYLMAPIGLGWSCSGSESGAGPCYDNNFLVPPGAETMDGKNWGGVTPADLISGAVRSFKANGNKNGWGSPNLGNERVIADITENGIKTAGFIPIPVCGRQEAHDNWARHDVDRWDNYPCNK</sequence>
<evidence type="ECO:0000256" key="2">
    <source>
        <dbReference type="ARBA" id="ARBA00023026"/>
    </source>
</evidence>
<dbReference type="STRING" id="45235.A0A2K3QL62"/>
<dbReference type="InterPro" id="IPR029070">
    <property type="entry name" value="Chitinase_insertion_sf"/>
</dbReference>
<gene>
    <name evidence="3" type="ORF">TCAP_01845</name>
</gene>
<dbReference type="PANTHER" id="PTHR47700">
    <property type="entry name" value="V CHITINASE, PUTATIVE (AFU_ORTHOLOGUE AFUA_6G13720)-RELATED"/>
    <property type="match status" value="1"/>
</dbReference>
<evidence type="ECO:0008006" key="5">
    <source>
        <dbReference type="Google" id="ProtNLM"/>
    </source>
</evidence>
<comment type="caution">
    <text evidence="3">The sequence shown here is derived from an EMBL/GenBank/DDBJ whole genome shotgun (WGS) entry which is preliminary data.</text>
</comment>
<dbReference type="GO" id="GO:0008061">
    <property type="term" value="F:chitin binding"/>
    <property type="evidence" value="ECO:0007669"/>
    <property type="project" value="UniProtKB-KW"/>
</dbReference>
<organism evidence="3 4">
    <name type="scientific">Tolypocladium capitatum</name>
    <dbReference type="NCBI Taxonomy" id="45235"/>
    <lineage>
        <taxon>Eukaryota</taxon>
        <taxon>Fungi</taxon>
        <taxon>Dikarya</taxon>
        <taxon>Ascomycota</taxon>
        <taxon>Pezizomycotina</taxon>
        <taxon>Sordariomycetes</taxon>
        <taxon>Hypocreomycetidae</taxon>
        <taxon>Hypocreales</taxon>
        <taxon>Ophiocordycipitaceae</taxon>
        <taxon>Tolypocladium</taxon>
    </lineage>
</organism>
<dbReference type="InterPro" id="IPR053214">
    <property type="entry name" value="LysM12-like"/>
</dbReference>
<keyword evidence="1" id="KW-0147">Chitin-binding</keyword>
<dbReference type="Proteomes" id="UP000236621">
    <property type="component" value="Unassembled WGS sequence"/>
</dbReference>
<dbReference type="InterPro" id="IPR017853">
    <property type="entry name" value="GH"/>
</dbReference>
<evidence type="ECO:0000313" key="4">
    <source>
        <dbReference type="Proteomes" id="UP000236621"/>
    </source>
</evidence>
<protein>
    <recommendedName>
        <fullName evidence="5">Chitinase</fullName>
    </recommendedName>
</protein>
<keyword evidence="2" id="KW-0843">Virulence</keyword>
<keyword evidence="4" id="KW-1185">Reference proteome</keyword>
<dbReference type="PANTHER" id="PTHR47700:SF2">
    <property type="entry name" value="CHITINASE"/>
    <property type="match status" value="1"/>
</dbReference>
<reference evidence="3 4" key="1">
    <citation type="submission" date="2017-08" db="EMBL/GenBank/DDBJ databases">
        <title>Harnessing the power of phylogenomics to disentangle the directionality and signatures of interkingdom host jumping in the parasitic fungal genus Tolypocladium.</title>
        <authorList>
            <person name="Quandt C.A."/>
            <person name="Patterson W."/>
            <person name="Spatafora J.W."/>
        </authorList>
    </citation>
    <scope>NUCLEOTIDE SEQUENCE [LARGE SCALE GENOMIC DNA]</scope>
    <source>
        <strain evidence="3 4">CBS 113982</strain>
    </source>
</reference>
<evidence type="ECO:0000313" key="3">
    <source>
        <dbReference type="EMBL" id="PNY28259.1"/>
    </source>
</evidence>
<name>A0A2K3QL62_9HYPO</name>
<dbReference type="SUPFAM" id="SSF54556">
    <property type="entry name" value="Chitinase insertion domain"/>
    <property type="match status" value="1"/>
</dbReference>
<proteinExistence type="predicted"/>
<dbReference type="Gene3D" id="3.10.50.10">
    <property type="match status" value="1"/>
</dbReference>
<evidence type="ECO:0000256" key="1">
    <source>
        <dbReference type="ARBA" id="ARBA00022669"/>
    </source>
</evidence>
<dbReference type="SUPFAM" id="SSF51445">
    <property type="entry name" value="(Trans)glycosidases"/>
    <property type="match status" value="1"/>
</dbReference>
<accession>A0A2K3QL62</accession>
<dbReference type="OrthoDB" id="3257981at2759"/>
<dbReference type="EMBL" id="NRSZ01000284">
    <property type="protein sequence ID" value="PNY28259.1"/>
    <property type="molecule type" value="Genomic_DNA"/>
</dbReference>